<dbReference type="PANTHER" id="PTHR12128">
    <property type="entry name" value="DIHYDRODIPICOLINATE SYNTHASE"/>
    <property type="match status" value="1"/>
</dbReference>
<dbReference type="OrthoDB" id="9770698at2"/>
<dbReference type="Gene3D" id="3.20.20.70">
    <property type="entry name" value="Aldolase class I"/>
    <property type="match status" value="1"/>
</dbReference>
<dbReference type="EMBL" id="FOBF01000025">
    <property type="protein sequence ID" value="SEN33373.1"/>
    <property type="molecule type" value="Genomic_DNA"/>
</dbReference>
<dbReference type="SUPFAM" id="SSF51569">
    <property type="entry name" value="Aldolase"/>
    <property type="match status" value="1"/>
</dbReference>
<dbReference type="AlphaFoldDB" id="A0A1H8FNU9"/>
<accession>A0A1H8FNU9</accession>
<organism evidence="2 3">
    <name type="scientific">Nonomuraea pusilla</name>
    <dbReference type="NCBI Taxonomy" id="46177"/>
    <lineage>
        <taxon>Bacteria</taxon>
        <taxon>Bacillati</taxon>
        <taxon>Actinomycetota</taxon>
        <taxon>Actinomycetes</taxon>
        <taxon>Streptosporangiales</taxon>
        <taxon>Streptosporangiaceae</taxon>
        <taxon>Nonomuraea</taxon>
    </lineage>
</organism>
<dbReference type="SMART" id="SM01130">
    <property type="entry name" value="DHDPS"/>
    <property type="match status" value="1"/>
</dbReference>
<dbReference type="RefSeq" id="WP_091105025.1">
    <property type="nucleotide sequence ID" value="NZ_FOBF01000025.1"/>
</dbReference>
<dbReference type="PANTHER" id="PTHR12128:SF51">
    <property type="entry name" value="BLL4205 PROTEIN"/>
    <property type="match status" value="1"/>
</dbReference>
<evidence type="ECO:0000256" key="1">
    <source>
        <dbReference type="ARBA" id="ARBA00023239"/>
    </source>
</evidence>
<sequence>MSLDPLLAGTVIPAHPLALTAARELDERRQRALTRYYLAAGAGGIAVGVHTTQFAIREAGLLKPVLALAAETAEEAGRDITMVAGACGPVAQAVAEAELAAELGYDAVLLSPVVPGASERDLLDRAQAVGRVLPVIGFYLQRAIGGPVLSRAFWRELADQPSTAAIKVAPFDRYLTLDVAHGVAAADRRDEVALYTGNDDHILGDLLAGLPGGLRFRGGLLGQWAVWTRAAVRLLEQVRTDPAALQERALELTDANAAVFDAAHGFAGCIAGVHEVLRRQGLLEGVWCLDPEEGLSPGQAEELTRVSAAYPWLTDDDFVAEHLDDWLA</sequence>
<proteinExistence type="predicted"/>
<dbReference type="InterPro" id="IPR002220">
    <property type="entry name" value="DapA-like"/>
</dbReference>
<reference evidence="2 3" key="1">
    <citation type="submission" date="2016-10" db="EMBL/GenBank/DDBJ databases">
        <authorList>
            <person name="de Groot N.N."/>
        </authorList>
    </citation>
    <scope>NUCLEOTIDE SEQUENCE [LARGE SCALE GENOMIC DNA]</scope>
    <source>
        <strain evidence="2 3">DSM 43357</strain>
    </source>
</reference>
<dbReference type="Pfam" id="PF00701">
    <property type="entry name" value="DHDPS"/>
    <property type="match status" value="1"/>
</dbReference>
<evidence type="ECO:0000313" key="2">
    <source>
        <dbReference type="EMBL" id="SEN33373.1"/>
    </source>
</evidence>
<dbReference type="InterPro" id="IPR013785">
    <property type="entry name" value="Aldolase_TIM"/>
</dbReference>
<evidence type="ECO:0000313" key="3">
    <source>
        <dbReference type="Proteomes" id="UP000198953"/>
    </source>
</evidence>
<gene>
    <name evidence="2" type="ORF">SAMN05660976_07296</name>
</gene>
<dbReference type="Proteomes" id="UP000198953">
    <property type="component" value="Unassembled WGS sequence"/>
</dbReference>
<dbReference type="GO" id="GO:0008840">
    <property type="term" value="F:4-hydroxy-tetrahydrodipicolinate synthase activity"/>
    <property type="evidence" value="ECO:0007669"/>
    <property type="project" value="TreeGrafter"/>
</dbReference>
<dbReference type="STRING" id="46177.SAMN05660976_07296"/>
<name>A0A1H8FNU9_9ACTN</name>
<protein>
    <submittedName>
        <fullName evidence="2">Dihydrodipicolinate synthase/N-acetylneuraminate lyase</fullName>
    </submittedName>
</protein>
<keyword evidence="3" id="KW-1185">Reference proteome</keyword>
<keyword evidence="1 2" id="KW-0456">Lyase</keyword>